<dbReference type="AlphaFoldDB" id="W7HR30"/>
<sequence>MDLRWVEYLGSSYASPTLPKWCDYLKIWASTMVTRLEIAFDNAVQRPYSEIASTYPQLEHLKVTFAGCSRRPIIEISALGRLKFLKRFELPWVYEILAQHDAGIIGMYSKAKEKAKVVQARLMPESRHERLKNYIQKHTRTTIITQRLVNLEEAVWSYRLEDGDEEFQAIYRFGWKEKELVAHEMQTSDDNDSH</sequence>
<name>W7HR30_9PEZI</name>
<protein>
    <submittedName>
        <fullName evidence="1">Uncharacterized protein</fullName>
    </submittedName>
</protein>
<evidence type="ECO:0000313" key="1">
    <source>
        <dbReference type="EMBL" id="EWC45639.1"/>
    </source>
</evidence>
<accession>W7HR30</accession>
<gene>
    <name evidence="1" type="ORF">DRE_05200</name>
</gene>
<dbReference type="EMBL" id="KI966425">
    <property type="protein sequence ID" value="EWC45639.1"/>
    <property type="molecule type" value="Genomic_DNA"/>
</dbReference>
<reference evidence="1 2" key="1">
    <citation type="submission" date="2013-05" db="EMBL/GenBank/DDBJ databases">
        <title>Drechslerella stenobrocha genome reveals carnivorous origination and mechanical trapping mechanism of predatory fungi.</title>
        <authorList>
            <person name="Liu X."/>
            <person name="Zhang W."/>
            <person name="Liu K."/>
        </authorList>
    </citation>
    <scope>NUCLEOTIDE SEQUENCE [LARGE SCALE GENOMIC DNA]</scope>
    <source>
        <strain evidence="1 2">248</strain>
    </source>
</reference>
<organism evidence="1 2">
    <name type="scientific">Drechslerella stenobrocha 248</name>
    <dbReference type="NCBI Taxonomy" id="1043628"/>
    <lineage>
        <taxon>Eukaryota</taxon>
        <taxon>Fungi</taxon>
        <taxon>Dikarya</taxon>
        <taxon>Ascomycota</taxon>
        <taxon>Pezizomycotina</taxon>
        <taxon>Orbiliomycetes</taxon>
        <taxon>Orbiliales</taxon>
        <taxon>Orbiliaceae</taxon>
        <taxon>Drechslerella</taxon>
    </lineage>
</organism>
<dbReference type="HOGENOM" id="CLU_1402405_0_0_1"/>
<dbReference type="OrthoDB" id="5362356at2759"/>
<keyword evidence="2" id="KW-1185">Reference proteome</keyword>
<dbReference type="Proteomes" id="UP000024837">
    <property type="component" value="Unassembled WGS sequence"/>
</dbReference>
<evidence type="ECO:0000313" key="2">
    <source>
        <dbReference type="Proteomes" id="UP000024837"/>
    </source>
</evidence>
<proteinExistence type="predicted"/>